<organism evidence="4 5">
    <name type="scientific">Neobacillus mesonae</name>
    <dbReference type="NCBI Taxonomy" id="1193713"/>
    <lineage>
        <taxon>Bacteria</taxon>
        <taxon>Bacillati</taxon>
        <taxon>Bacillota</taxon>
        <taxon>Bacilli</taxon>
        <taxon>Bacillales</taxon>
        <taxon>Bacillaceae</taxon>
        <taxon>Neobacillus</taxon>
    </lineage>
</organism>
<sequence length="233" mass="27614">MKSNVLAWLEEGNITIPSLLFSEYRNLTLNETELVLLLNILTFLEKGKYFPTPEELSGRMTISTAECNDILRRLLQRGFLEIIDQYSNDGIRFEKYSIKPLWERLIEQFLVSQRNQVQETTKKTEEMDLYTCFEKEFGRPLSPFECESLAMWMDDDHHDPVIIKAALREAVMSGKLNFRYIDRILFEWKKNGIKTVEQAKNHGQKFRQKQLQKSNPKEQTYNPSVPFYNWLEN</sequence>
<reference evidence="4 5" key="1">
    <citation type="submission" date="2017-07" db="EMBL/GenBank/DDBJ databases">
        <title>The complete genome sequence of Bacillus mesonae strain H20-5, an efficient strain improving plant abiotic stress resistance.</title>
        <authorList>
            <person name="Kim S.Y."/>
            <person name="Song H."/>
            <person name="Sang M.K."/>
            <person name="Weon H.-Y."/>
            <person name="Song J."/>
        </authorList>
    </citation>
    <scope>NUCLEOTIDE SEQUENCE [LARGE SCALE GENOMIC DNA]</scope>
    <source>
        <strain evidence="4 5">H20-5</strain>
    </source>
</reference>
<dbReference type="PANTHER" id="PTHR37293">
    <property type="entry name" value="PHAGE REPLICATION PROTEIN-RELATED"/>
    <property type="match status" value="1"/>
</dbReference>
<name>A0A3T0I184_9BACI</name>
<dbReference type="Pfam" id="PF21984">
    <property type="entry name" value="DnaD_N"/>
    <property type="match status" value="1"/>
</dbReference>
<dbReference type="InterPro" id="IPR034829">
    <property type="entry name" value="DnaD-like_sf"/>
</dbReference>
<evidence type="ECO:0000256" key="1">
    <source>
        <dbReference type="ARBA" id="ARBA00093462"/>
    </source>
</evidence>
<dbReference type="KEGG" id="nmk:CHR53_18685"/>
<dbReference type="InterPro" id="IPR053843">
    <property type="entry name" value="DnaD_N"/>
</dbReference>
<feature type="domain" description="DnaD N-terminal" evidence="3">
    <location>
        <begin position="16"/>
        <end position="115"/>
    </location>
</feature>
<dbReference type="InterPro" id="IPR036390">
    <property type="entry name" value="WH_DNA-bd_sf"/>
</dbReference>
<accession>A0A3T0I184</accession>
<evidence type="ECO:0000259" key="3">
    <source>
        <dbReference type="Pfam" id="PF21984"/>
    </source>
</evidence>
<dbReference type="InterPro" id="IPR006343">
    <property type="entry name" value="DnaB/C_C"/>
</dbReference>
<dbReference type="EMBL" id="CP022572">
    <property type="protein sequence ID" value="AZU63120.1"/>
    <property type="molecule type" value="Genomic_DNA"/>
</dbReference>
<evidence type="ECO:0000259" key="2">
    <source>
        <dbReference type="Pfam" id="PF07261"/>
    </source>
</evidence>
<dbReference type="PANTHER" id="PTHR37293:SF6">
    <property type="entry name" value="DNA REPLICATION PROTEIN DNAD"/>
    <property type="match status" value="1"/>
</dbReference>
<proteinExistence type="inferred from homology"/>
<dbReference type="SUPFAM" id="SSF46785">
    <property type="entry name" value="Winged helix' DNA-binding domain"/>
    <property type="match status" value="1"/>
</dbReference>
<dbReference type="InterPro" id="IPR036388">
    <property type="entry name" value="WH-like_DNA-bd_sf"/>
</dbReference>
<dbReference type="Pfam" id="PF07261">
    <property type="entry name" value="DnaB_2"/>
    <property type="match status" value="1"/>
</dbReference>
<dbReference type="Gene3D" id="1.10.10.10">
    <property type="entry name" value="Winged helix-like DNA-binding domain superfamily/Winged helix DNA-binding domain"/>
    <property type="match status" value="1"/>
</dbReference>
<dbReference type="STRING" id="1193713.GCA_001636315_00574"/>
<evidence type="ECO:0000313" key="4">
    <source>
        <dbReference type="EMBL" id="AZU63120.1"/>
    </source>
</evidence>
<dbReference type="RefSeq" id="WP_127487913.1">
    <property type="nucleotide sequence ID" value="NZ_CP022572.1"/>
</dbReference>
<dbReference type="InterPro" id="IPR053162">
    <property type="entry name" value="DnaD"/>
</dbReference>
<protein>
    <submittedName>
        <fullName evidence="4">DNA replication protein DnaD</fullName>
    </submittedName>
</protein>
<dbReference type="Gene3D" id="1.10.10.630">
    <property type="entry name" value="DnaD domain-like"/>
    <property type="match status" value="1"/>
</dbReference>
<comment type="similarity">
    <text evidence="1">Belongs to the DnaB/DnaD family.</text>
</comment>
<dbReference type="NCBIfam" id="TIGR01446">
    <property type="entry name" value="DnaD_dom"/>
    <property type="match status" value="1"/>
</dbReference>
<keyword evidence="5" id="KW-1185">Reference proteome</keyword>
<dbReference type="AlphaFoldDB" id="A0A3T0I184"/>
<feature type="domain" description="DnaB/C C-terminal" evidence="2">
    <location>
        <begin position="132"/>
        <end position="202"/>
    </location>
</feature>
<gene>
    <name evidence="4" type="ORF">CHR53_18685</name>
</gene>
<dbReference type="SUPFAM" id="SSF158499">
    <property type="entry name" value="DnaD domain-like"/>
    <property type="match status" value="1"/>
</dbReference>
<dbReference type="Proteomes" id="UP000282892">
    <property type="component" value="Chromosome"/>
</dbReference>
<dbReference type="OrthoDB" id="9770238at2"/>
<evidence type="ECO:0000313" key="5">
    <source>
        <dbReference type="Proteomes" id="UP000282892"/>
    </source>
</evidence>